<evidence type="ECO:0000313" key="2">
    <source>
        <dbReference type="Proteomes" id="UP000324800"/>
    </source>
</evidence>
<proteinExistence type="predicted"/>
<name>A0A5J4T8H3_9EUKA</name>
<dbReference type="Proteomes" id="UP000324800">
    <property type="component" value="Unassembled WGS sequence"/>
</dbReference>
<comment type="caution">
    <text evidence="1">The sequence shown here is derived from an EMBL/GenBank/DDBJ whole genome shotgun (WGS) entry which is preliminary data.</text>
</comment>
<protein>
    <submittedName>
        <fullName evidence="1">Uncharacterized protein</fullName>
    </submittedName>
</protein>
<gene>
    <name evidence="1" type="ORF">EZS28_049945</name>
</gene>
<sequence>MDQSTLGNLVNTIQDQTVNGSKTFTSNVSATGFAKTGKDDTSVLLAGGGDRLLSSFGGIEDLTSSAFSGMNGAVIQYKLIRIGSLYIFSLLANGGNYNMGTFNTDYLVQDEEAVITYIPFPNHTVDKGGYVLYIDEALLDAAGLMDFPELYAYIRERDPKPPIETAPPVPIGEQTLQEQVKSNADILENTNEVFVPPEPNMPVKIDYGQQIVNKPLIFNEMQPTLIVYGDRVTLNCFVTIKQQFKGYVFNSYPQEAQPKDNIKIITVICNNFSNNVNLFCYIDENGPYVYAEDDREIAANT</sequence>
<evidence type="ECO:0000313" key="1">
    <source>
        <dbReference type="EMBL" id="KAA6354528.1"/>
    </source>
</evidence>
<dbReference type="AlphaFoldDB" id="A0A5J4T8H3"/>
<accession>A0A5J4T8H3</accession>
<organism evidence="1 2">
    <name type="scientific">Streblomastix strix</name>
    <dbReference type="NCBI Taxonomy" id="222440"/>
    <lineage>
        <taxon>Eukaryota</taxon>
        <taxon>Metamonada</taxon>
        <taxon>Preaxostyla</taxon>
        <taxon>Oxymonadida</taxon>
        <taxon>Streblomastigidae</taxon>
        <taxon>Streblomastix</taxon>
    </lineage>
</organism>
<dbReference type="EMBL" id="SNRW01036152">
    <property type="protein sequence ID" value="KAA6354528.1"/>
    <property type="molecule type" value="Genomic_DNA"/>
</dbReference>
<reference evidence="1 2" key="1">
    <citation type="submission" date="2019-03" db="EMBL/GenBank/DDBJ databases">
        <title>Single cell metagenomics reveals metabolic interactions within the superorganism composed of flagellate Streblomastix strix and complex community of Bacteroidetes bacteria on its surface.</title>
        <authorList>
            <person name="Treitli S.C."/>
            <person name="Kolisko M."/>
            <person name="Husnik F."/>
            <person name="Keeling P."/>
            <person name="Hampl V."/>
        </authorList>
    </citation>
    <scope>NUCLEOTIDE SEQUENCE [LARGE SCALE GENOMIC DNA]</scope>
    <source>
        <strain evidence="1">ST1C</strain>
    </source>
</reference>
<feature type="non-terminal residue" evidence="1">
    <location>
        <position position="301"/>
    </location>
</feature>